<dbReference type="PROSITE" id="PS00606">
    <property type="entry name" value="KS3_1"/>
    <property type="match status" value="1"/>
</dbReference>
<dbReference type="RefSeq" id="WP_206928170.1">
    <property type="nucleotide sequence ID" value="NZ_JAEKJW010000003.1"/>
</dbReference>
<dbReference type="InterPro" id="IPR014030">
    <property type="entry name" value="Ketoacyl_synth_N"/>
</dbReference>
<evidence type="ECO:0000259" key="4">
    <source>
        <dbReference type="PROSITE" id="PS52004"/>
    </source>
</evidence>
<dbReference type="FunFam" id="3.40.47.10:FF:000018">
    <property type="entry name" value="3-oxoacyl-[acyl-carrier-protein] synthase 2"/>
    <property type="match status" value="1"/>
</dbReference>
<evidence type="ECO:0000313" key="6">
    <source>
        <dbReference type="Proteomes" id="UP000664405"/>
    </source>
</evidence>
<dbReference type="NCBIfam" id="NF006587">
    <property type="entry name" value="PRK09116.1"/>
    <property type="match status" value="1"/>
</dbReference>
<organism evidence="5 6">
    <name type="scientific">Thalassospira povalilytica</name>
    <dbReference type="NCBI Taxonomy" id="732237"/>
    <lineage>
        <taxon>Bacteria</taxon>
        <taxon>Pseudomonadati</taxon>
        <taxon>Pseudomonadota</taxon>
        <taxon>Alphaproteobacteria</taxon>
        <taxon>Rhodospirillales</taxon>
        <taxon>Thalassospiraceae</taxon>
        <taxon>Thalassospira</taxon>
    </lineage>
</organism>
<dbReference type="AlphaFoldDB" id="A0A8I1SLF3"/>
<reference evidence="5" key="1">
    <citation type="submission" date="2020-12" db="EMBL/GenBank/DDBJ databases">
        <title>Oil enriched cultivation method for isolating marine PHA-producing bacteria.</title>
        <authorList>
            <person name="Zheng W."/>
            <person name="Yu S."/>
            <person name="Huang Y."/>
        </authorList>
    </citation>
    <scope>NUCLEOTIDE SEQUENCE</scope>
    <source>
        <strain evidence="5">SY-2-3</strain>
    </source>
</reference>
<dbReference type="PANTHER" id="PTHR11712">
    <property type="entry name" value="POLYKETIDE SYNTHASE-RELATED"/>
    <property type="match status" value="1"/>
</dbReference>
<sequence>MTRRVVVTGMAGITALGDDWQTISARMNAGKTGIRRMDEWDGKYDLRTRLAGPVEGFNLKGKFTRKQLRSMGRVAQMSVAATDKALEIAGLRDEKSILQGGRLGIAYGSSFGSTPPVLGFTRLMETGDSNAITATSYIQMMSHTSAVNIGVLYGICGRIIPTSTACTSGSMGIGYAYEAIKYGMQDVMIAGGAEELCPTMVAVFDTLFATSDNNDQPDITPRPYDQNRDGLVIGEGAGTLILEEYEHAVARGATIFGEIVGFASNSDGAHITQPQADKMEIALRKSLEDARLSPADIDIVNGHGTATDHGDLAESKATRAVFDRAIPIHTLKGHFGHTLGACGAIEAWLGLEMMRDETFVPTANLVSPDPECADLDYIRSEPRTISAEYLMSNNFAFGGINTSLIFARI</sequence>
<proteinExistence type="inferred from homology"/>
<dbReference type="CDD" id="cd00834">
    <property type="entry name" value="KAS_I_II"/>
    <property type="match status" value="1"/>
</dbReference>
<dbReference type="Pfam" id="PF00109">
    <property type="entry name" value="ketoacyl-synt"/>
    <property type="match status" value="1"/>
</dbReference>
<comment type="caution">
    <text evidence="5">The sequence shown here is derived from an EMBL/GenBank/DDBJ whole genome shotgun (WGS) entry which is preliminary data.</text>
</comment>
<dbReference type="SMART" id="SM00825">
    <property type="entry name" value="PKS_KS"/>
    <property type="match status" value="1"/>
</dbReference>
<dbReference type="PROSITE" id="PS52004">
    <property type="entry name" value="KS3_2"/>
    <property type="match status" value="1"/>
</dbReference>
<evidence type="ECO:0000256" key="2">
    <source>
        <dbReference type="ARBA" id="ARBA00022679"/>
    </source>
</evidence>
<dbReference type="InterPro" id="IPR000794">
    <property type="entry name" value="Beta-ketoacyl_synthase"/>
</dbReference>
<keyword evidence="2 3" id="KW-0808">Transferase</keyword>
<accession>A0A8I1SLF3</accession>
<comment type="similarity">
    <text evidence="1 3">Belongs to the thiolase-like superfamily. Beta-ketoacyl-ACP synthases family.</text>
</comment>
<dbReference type="InterPro" id="IPR020841">
    <property type="entry name" value="PKS_Beta-ketoAc_synthase_dom"/>
</dbReference>
<dbReference type="GO" id="GO:0005829">
    <property type="term" value="C:cytosol"/>
    <property type="evidence" value="ECO:0007669"/>
    <property type="project" value="TreeGrafter"/>
</dbReference>
<dbReference type="GO" id="GO:0004315">
    <property type="term" value="F:3-oxoacyl-[acyl-carrier-protein] synthase activity"/>
    <property type="evidence" value="ECO:0007669"/>
    <property type="project" value="InterPro"/>
</dbReference>
<evidence type="ECO:0000313" key="5">
    <source>
        <dbReference type="EMBL" id="MBN8198296.1"/>
    </source>
</evidence>
<dbReference type="PANTHER" id="PTHR11712:SF325">
    <property type="entry name" value="3-OXOACYL-(ACYL-CARRIER-PROTEIN) SYNTHASE II FABF"/>
    <property type="match status" value="1"/>
</dbReference>
<feature type="domain" description="Ketosynthase family 3 (KS3)" evidence="4">
    <location>
        <begin position="2"/>
        <end position="408"/>
    </location>
</feature>
<gene>
    <name evidence="5" type="ORF">JF547_17640</name>
</gene>
<dbReference type="SUPFAM" id="SSF53901">
    <property type="entry name" value="Thiolase-like"/>
    <property type="match status" value="2"/>
</dbReference>
<dbReference type="InterPro" id="IPR018201">
    <property type="entry name" value="Ketoacyl_synth_AS"/>
</dbReference>
<dbReference type="Pfam" id="PF02801">
    <property type="entry name" value="Ketoacyl-synt_C"/>
    <property type="match status" value="1"/>
</dbReference>
<evidence type="ECO:0000256" key="3">
    <source>
        <dbReference type="RuleBase" id="RU003694"/>
    </source>
</evidence>
<dbReference type="InterPro" id="IPR014031">
    <property type="entry name" value="Ketoacyl_synth_C"/>
</dbReference>
<dbReference type="InterPro" id="IPR016039">
    <property type="entry name" value="Thiolase-like"/>
</dbReference>
<evidence type="ECO:0000256" key="1">
    <source>
        <dbReference type="ARBA" id="ARBA00008467"/>
    </source>
</evidence>
<dbReference type="EMBL" id="JAEKJW010000003">
    <property type="protein sequence ID" value="MBN8198296.1"/>
    <property type="molecule type" value="Genomic_DNA"/>
</dbReference>
<protein>
    <submittedName>
        <fullName evidence="5">Beta-ketoacyl-ACP synthase</fullName>
    </submittedName>
</protein>
<dbReference type="GO" id="GO:0006633">
    <property type="term" value="P:fatty acid biosynthetic process"/>
    <property type="evidence" value="ECO:0007669"/>
    <property type="project" value="InterPro"/>
</dbReference>
<dbReference type="Gene3D" id="3.40.47.10">
    <property type="match status" value="2"/>
</dbReference>
<dbReference type="Proteomes" id="UP000664405">
    <property type="component" value="Unassembled WGS sequence"/>
</dbReference>
<name>A0A8I1SLF3_9PROT</name>